<dbReference type="PIRSF" id="PIRSF038991">
    <property type="entry name" value="Protein_AbrB"/>
    <property type="match status" value="1"/>
</dbReference>
<feature type="transmembrane region" description="Helical" evidence="1">
    <location>
        <begin position="57"/>
        <end position="75"/>
    </location>
</feature>
<protein>
    <recommendedName>
        <fullName evidence="4">Aminopeptidase</fullName>
    </recommendedName>
</protein>
<name>A0A1H7LGK9_9RHOB</name>
<dbReference type="PANTHER" id="PTHR38457:SF1">
    <property type="entry name" value="REGULATOR ABRB-RELATED"/>
    <property type="match status" value="1"/>
</dbReference>
<reference evidence="2 3" key="1">
    <citation type="submission" date="2016-10" db="EMBL/GenBank/DDBJ databases">
        <authorList>
            <person name="de Groot N.N."/>
        </authorList>
    </citation>
    <scope>NUCLEOTIDE SEQUENCE [LARGE SCALE GENOMIC DNA]</scope>
    <source>
        <strain evidence="2 3">DSM 14858</strain>
    </source>
</reference>
<dbReference type="Pfam" id="PF05145">
    <property type="entry name" value="AbrB"/>
    <property type="match status" value="1"/>
</dbReference>
<evidence type="ECO:0008006" key="4">
    <source>
        <dbReference type="Google" id="ProtNLM"/>
    </source>
</evidence>
<dbReference type="PANTHER" id="PTHR38457">
    <property type="entry name" value="REGULATOR ABRB-RELATED"/>
    <property type="match status" value="1"/>
</dbReference>
<keyword evidence="3" id="KW-1185">Reference proteome</keyword>
<keyword evidence="1" id="KW-1133">Transmembrane helix</keyword>
<feature type="transmembrane region" description="Helical" evidence="1">
    <location>
        <begin position="302"/>
        <end position="333"/>
    </location>
</feature>
<dbReference type="InterPro" id="IPR017516">
    <property type="entry name" value="AbrB_dup"/>
</dbReference>
<dbReference type="InterPro" id="IPR007820">
    <property type="entry name" value="AbrB_fam"/>
</dbReference>
<feature type="transmembrane region" description="Helical" evidence="1">
    <location>
        <begin position="180"/>
        <end position="197"/>
    </location>
</feature>
<feature type="transmembrane region" description="Helical" evidence="1">
    <location>
        <begin position="228"/>
        <end position="246"/>
    </location>
</feature>
<sequence>MIGYASSLAIAALGVTAFKLLQLPLPFLLGPIVACLVAALIGMPMRGNKLIGDAMRTILGVAVGATFTIPLLISMTSMWPTLLMIPVMVIVIGAIGVPYFQRLWGFDFQTSYYASMPGGFQDMVLFGEEAGANLRILSLVHATRIMVVVVVLPFLLSWVWNADLSNAPGAPASTIGLPQLALMAFCGIAGWQVALRLGMFGASILGPLLLAAIFSLAGILQYRPPAEAIWAAQFFIGMSVGIKYAGVTMSEIRTCITAALGFCVILLLLTVVFAEVIFWFGLAPAMETILAFAPGGQAELTVLALIVGADMAFVVAHHVLRIFVVILGAPLFARFFRNRAAKRP</sequence>
<dbReference type="OrthoDB" id="7157734at2"/>
<evidence type="ECO:0000256" key="1">
    <source>
        <dbReference type="SAM" id="Phobius"/>
    </source>
</evidence>
<feature type="transmembrane region" description="Helical" evidence="1">
    <location>
        <begin position="81"/>
        <end position="100"/>
    </location>
</feature>
<keyword evidence="1" id="KW-0472">Membrane</keyword>
<evidence type="ECO:0000313" key="2">
    <source>
        <dbReference type="EMBL" id="SEK97625.1"/>
    </source>
</evidence>
<organism evidence="2 3">
    <name type="scientific">Jannaschia helgolandensis</name>
    <dbReference type="NCBI Taxonomy" id="188906"/>
    <lineage>
        <taxon>Bacteria</taxon>
        <taxon>Pseudomonadati</taxon>
        <taxon>Pseudomonadota</taxon>
        <taxon>Alphaproteobacteria</taxon>
        <taxon>Rhodobacterales</taxon>
        <taxon>Roseobacteraceae</taxon>
        <taxon>Jannaschia</taxon>
    </lineage>
</organism>
<gene>
    <name evidence="2" type="ORF">SAMN04488526_1713</name>
</gene>
<feature type="transmembrane region" description="Helical" evidence="1">
    <location>
        <begin position="258"/>
        <end position="282"/>
    </location>
</feature>
<dbReference type="Proteomes" id="UP000199283">
    <property type="component" value="Unassembled WGS sequence"/>
</dbReference>
<accession>A0A1H7LGK9</accession>
<dbReference type="NCBIfam" id="TIGR03082">
    <property type="entry name" value="Gneg_AbrB_dup"/>
    <property type="match status" value="1"/>
</dbReference>
<feature type="transmembrane region" description="Helical" evidence="1">
    <location>
        <begin position="27"/>
        <end position="45"/>
    </location>
</feature>
<evidence type="ECO:0000313" key="3">
    <source>
        <dbReference type="Proteomes" id="UP000199283"/>
    </source>
</evidence>
<dbReference type="GO" id="GO:0010468">
    <property type="term" value="P:regulation of gene expression"/>
    <property type="evidence" value="ECO:0007669"/>
    <property type="project" value="InterPro"/>
</dbReference>
<proteinExistence type="predicted"/>
<dbReference type="GO" id="GO:0016020">
    <property type="term" value="C:membrane"/>
    <property type="evidence" value="ECO:0007669"/>
    <property type="project" value="InterPro"/>
</dbReference>
<feature type="transmembrane region" description="Helical" evidence="1">
    <location>
        <begin position="142"/>
        <end position="160"/>
    </location>
</feature>
<dbReference type="RefSeq" id="WP_092761784.1">
    <property type="nucleotide sequence ID" value="NZ_FNZQ01000002.1"/>
</dbReference>
<dbReference type="STRING" id="188906.SAMN04488526_1713"/>
<dbReference type="AlphaFoldDB" id="A0A1H7LGK9"/>
<feature type="transmembrane region" description="Helical" evidence="1">
    <location>
        <begin position="204"/>
        <end position="222"/>
    </location>
</feature>
<keyword evidence="1" id="KW-0812">Transmembrane</keyword>
<dbReference type="EMBL" id="FNZQ01000002">
    <property type="protein sequence ID" value="SEK97625.1"/>
    <property type="molecule type" value="Genomic_DNA"/>
</dbReference>